<dbReference type="Pfam" id="PF03235">
    <property type="entry name" value="GmrSD_N"/>
    <property type="match status" value="1"/>
</dbReference>
<accession>A0A176S469</accession>
<organism evidence="2 3">
    <name type="scientific">Candidatus Thiomargarita nelsonii</name>
    <dbReference type="NCBI Taxonomy" id="1003181"/>
    <lineage>
        <taxon>Bacteria</taxon>
        <taxon>Pseudomonadati</taxon>
        <taxon>Pseudomonadota</taxon>
        <taxon>Gammaproteobacteria</taxon>
        <taxon>Thiotrichales</taxon>
        <taxon>Thiotrichaceae</taxon>
        <taxon>Thiomargarita</taxon>
    </lineage>
</organism>
<dbReference type="EMBL" id="LUTY01000666">
    <property type="protein sequence ID" value="OAD22912.1"/>
    <property type="molecule type" value="Genomic_DNA"/>
</dbReference>
<evidence type="ECO:0000313" key="2">
    <source>
        <dbReference type="EMBL" id="OAD22912.1"/>
    </source>
</evidence>
<gene>
    <name evidence="2" type="ORF">THIOM_001265</name>
</gene>
<dbReference type="PANTHER" id="PTHR39639:SF1">
    <property type="entry name" value="DUF262 DOMAIN-CONTAINING PROTEIN"/>
    <property type="match status" value="1"/>
</dbReference>
<name>A0A176S469_9GAMM</name>
<comment type="caution">
    <text evidence="2">The sequence shown here is derived from an EMBL/GenBank/DDBJ whole genome shotgun (WGS) entry which is preliminary data.</text>
</comment>
<evidence type="ECO:0000313" key="3">
    <source>
        <dbReference type="Proteomes" id="UP000076962"/>
    </source>
</evidence>
<feature type="domain" description="GmrSD restriction endonucleases N-terminal" evidence="1">
    <location>
        <begin position="55"/>
        <end position="123"/>
    </location>
</feature>
<feature type="non-terminal residue" evidence="2">
    <location>
        <position position="146"/>
    </location>
</feature>
<sequence length="146" mass="17140">MKPDIFDTEPDKLTLALTVHKKKGTLETSSYDYTVDYLFSLIEDGNIIMEQTDSLWKTEKASKLIESLMMNFPISLFYLKEQEDGKWLVIDGKQRLFAIFNFLQNQYKLTGLEIVKEFENKSFKELPPQAKRLINLSVMHIVLIRR</sequence>
<reference evidence="2 3" key="1">
    <citation type="submission" date="2016-05" db="EMBL/GenBank/DDBJ databases">
        <title>Single-cell genome of chain-forming Candidatus Thiomargarita nelsonii and comparison to other large sulfur-oxidizing bacteria.</title>
        <authorList>
            <person name="Winkel M."/>
            <person name="Salman V."/>
            <person name="Woyke T."/>
            <person name="Schulz-Vogt H."/>
            <person name="Richter M."/>
            <person name="Flood B."/>
            <person name="Bailey J."/>
            <person name="Amann R."/>
            <person name="Mussmann M."/>
        </authorList>
    </citation>
    <scope>NUCLEOTIDE SEQUENCE [LARGE SCALE GENOMIC DNA]</scope>
    <source>
        <strain evidence="2 3">THI036</strain>
    </source>
</reference>
<dbReference type="InterPro" id="IPR004919">
    <property type="entry name" value="GmrSD_N"/>
</dbReference>
<protein>
    <submittedName>
        <fullName evidence="2">Protein containing DUF262</fullName>
    </submittedName>
</protein>
<keyword evidence="3" id="KW-1185">Reference proteome</keyword>
<dbReference type="AlphaFoldDB" id="A0A176S469"/>
<dbReference type="PANTHER" id="PTHR39639">
    <property type="entry name" value="CHROMOSOME 16, WHOLE GENOME SHOTGUN SEQUENCE"/>
    <property type="match status" value="1"/>
</dbReference>
<evidence type="ECO:0000259" key="1">
    <source>
        <dbReference type="Pfam" id="PF03235"/>
    </source>
</evidence>
<dbReference type="Proteomes" id="UP000076962">
    <property type="component" value="Unassembled WGS sequence"/>
</dbReference>
<proteinExistence type="predicted"/>